<protein>
    <submittedName>
        <fullName evidence="1">Uncharacterized protein</fullName>
    </submittedName>
</protein>
<dbReference type="EMBL" id="PGCI01000044">
    <property type="protein sequence ID" value="PLW45880.1"/>
    <property type="molecule type" value="Genomic_DNA"/>
</dbReference>
<accession>A0A2N5V7B4</accession>
<evidence type="ECO:0000313" key="2">
    <source>
        <dbReference type="Proteomes" id="UP000235392"/>
    </source>
</evidence>
<proteinExistence type="predicted"/>
<dbReference type="AlphaFoldDB" id="A0A2N5V7B4"/>
<organism evidence="1 2">
    <name type="scientific">Puccinia coronata f. sp. avenae</name>
    <dbReference type="NCBI Taxonomy" id="200324"/>
    <lineage>
        <taxon>Eukaryota</taxon>
        <taxon>Fungi</taxon>
        <taxon>Dikarya</taxon>
        <taxon>Basidiomycota</taxon>
        <taxon>Pucciniomycotina</taxon>
        <taxon>Pucciniomycetes</taxon>
        <taxon>Pucciniales</taxon>
        <taxon>Pucciniaceae</taxon>
        <taxon>Puccinia</taxon>
    </lineage>
</organism>
<name>A0A2N5V7B4_9BASI</name>
<evidence type="ECO:0000313" key="1">
    <source>
        <dbReference type="EMBL" id="PLW45880.1"/>
    </source>
</evidence>
<dbReference type="Proteomes" id="UP000235392">
    <property type="component" value="Unassembled WGS sequence"/>
</dbReference>
<reference evidence="1 2" key="1">
    <citation type="submission" date="2017-11" db="EMBL/GenBank/DDBJ databases">
        <title>De novo assembly and phasing of dikaryotic genomes from two isolates of Puccinia coronata f. sp. avenae, the causal agent of oat crown rust.</title>
        <authorList>
            <person name="Miller M.E."/>
            <person name="Zhang Y."/>
            <person name="Omidvar V."/>
            <person name="Sperschneider J."/>
            <person name="Schwessinger B."/>
            <person name="Raley C."/>
            <person name="Palmer J.M."/>
            <person name="Garnica D."/>
            <person name="Upadhyaya N."/>
            <person name="Rathjen J."/>
            <person name="Taylor J.M."/>
            <person name="Park R.F."/>
            <person name="Dodds P.N."/>
            <person name="Hirsch C.D."/>
            <person name="Kianian S.F."/>
            <person name="Figueroa M."/>
        </authorList>
    </citation>
    <scope>NUCLEOTIDE SEQUENCE [LARGE SCALE GENOMIC DNA]</scope>
    <source>
        <strain evidence="1">12SD80</strain>
    </source>
</reference>
<sequence length="115" mass="12659">MAHSPSKLTTTHVFIPEFTMKPDISFFHHRTLASLTVFRPTAYPNLPVFHGSGIVKSCSGSTTLSNGTEASFSFVLAHMAHDFNTSKPHVLDSKARLPFLIQSATNFTSNQHATR</sequence>
<gene>
    <name evidence="1" type="ORF">PCASD_08624</name>
</gene>
<comment type="caution">
    <text evidence="1">The sequence shown here is derived from an EMBL/GenBank/DDBJ whole genome shotgun (WGS) entry which is preliminary data.</text>
</comment>